<dbReference type="InterPro" id="IPR053183">
    <property type="entry name" value="ASL1"/>
</dbReference>
<dbReference type="SUPFAM" id="SSF51445">
    <property type="entry name" value="(Trans)glycosidases"/>
    <property type="match status" value="1"/>
</dbReference>
<feature type="chain" id="PRO_5042931936" description="Asl1-like glycosyl hydrolase catalytic domain-containing protein" evidence="1">
    <location>
        <begin position="30"/>
        <end position="335"/>
    </location>
</feature>
<feature type="signal peptide" evidence="1">
    <location>
        <begin position="1"/>
        <end position="29"/>
    </location>
</feature>
<protein>
    <recommendedName>
        <fullName evidence="2">Asl1-like glycosyl hydrolase catalytic domain-containing protein</fullName>
    </recommendedName>
</protein>
<dbReference type="Gene3D" id="3.20.20.80">
    <property type="entry name" value="Glycosidases"/>
    <property type="match status" value="1"/>
</dbReference>
<reference evidence="3 4" key="1">
    <citation type="submission" date="2023-08" db="EMBL/GenBank/DDBJ databases">
        <title>Black Yeasts Isolated from many extreme environments.</title>
        <authorList>
            <person name="Coleine C."/>
            <person name="Stajich J.E."/>
            <person name="Selbmann L."/>
        </authorList>
    </citation>
    <scope>NUCLEOTIDE SEQUENCE [LARGE SCALE GENOMIC DNA]</scope>
    <source>
        <strain evidence="3 4">CCFEE 5910</strain>
    </source>
</reference>
<proteinExistence type="predicted"/>
<keyword evidence="4" id="KW-1185">Reference proteome</keyword>
<gene>
    <name evidence="3" type="ORF">LTR05_008193</name>
</gene>
<dbReference type="AlphaFoldDB" id="A0AAN7PJZ7"/>
<name>A0AAN7PJZ7_9EURO</name>
<evidence type="ECO:0000313" key="4">
    <source>
        <dbReference type="Proteomes" id="UP001309876"/>
    </source>
</evidence>
<evidence type="ECO:0000259" key="2">
    <source>
        <dbReference type="Pfam" id="PF11790"/>
    </source>
</evidence>
<accession>A0AAN7PJZ7</accession>
<dbReference type="PANTHER" id="PTHR34154:SF3">
    <property type="entry name" value="ALKALI-SENSITIVE LINKAGE PROTEIN 1"/>
    <property type="match status" value="1"/>
</dbReference>
<organism evidence="3 4">
    <name type="scientific">Lithohypha guttulata</name>
    <dbReference type="NCBI Taxonomy" id="1690604"/>
    <lineage>
        <taxon>Eukaryota</taxon>
        <taxon>Fungi</taxon>
        <taxon>Dikarya</taxon>
        <taxon>Ascomycota</taxon>
        <taxon>Pezizomycotina</taxon>
        <taxon>Eurotiomycetes</taxon>
        <taxon>Chaetothyriomycetidae</taxon>
        <taxon>Chaetothyriales</taxon>
        <taxon>Trichomeriaceae</taxon>
        <taxon>Lithohypha</taxon>
    </lineage>
</organism>
<dbReference type="Pfam" id="PF11790">
    <property type="entry name" value="Glyco_hydro_cc"/>
    <property type="match status" value="1"/>
</dbReference>
<dbReference type="EMBL" id="JAVRRJ010000011">
    <property type="protein sequence ID" value="KAK5080877.1"/>
    <property type="molecule type" value="Genomic_DNA"/>
</dbReference>
<dbReference type="GO" id="GO:0009277">
    <property type="term" value="C:fungal-type cell wall"/>
    <property type="evidence" value="ECO:0007669"/>
    <property type="project" value="TreeGrafter"/>
</dbReference>
<comment type="caution">
    <text evidence="3">The sequence shown here is derived from an EMBL/GenBank/DDBJ whole genome shotgun (WGS) entry which is preliminary data.</text>
</comment>
<feature type="domain" description="Asl1-like glycosyl hydrolase catalytic" evidence="2">
    <location>
        <begin position="39"/>
        <end position="289"/>
    </location>
</feature>
<dbReference type="PANTHER" id="PTHR34154">
    <property type="entry name" value="ALKALI-SENSITIVE LINKAGE PROTEIN 1"/>
    <property type="match status" value="1"/>
</dbReference>
<evidence type="ECO:0000313" key="3">
    <source>
        <dbReference type="EMBL" id="KAK5080877.1"/>
    </source>
</evidence>
<dbReference type="InterPro" id="IPR024655">
    <property type="entry name" value="Asl1_glyco_hydro_catalytic"/>
</dbReference>
<evidence type="ECO:0000256" key="1">
    <source>
        <dbReference type="SAM" id="SignalP"/>
    </source>
</evidence>
<dbReference type="GO" id="GO:0071966">
    <property type="term" value="P:fungal-type cell wall polysaccharide metabolic process"/>
    <property type="evidence" value="ECO:0007669"/>
    <property type="project" value="TreeGrafter"/>
</dbReference>
<sequence length="335" mass="36655">MVLSCGPRSILTSVAVLLSCLARAAISQASDPESKRGIAYLGTPHSSDYNIFLSRQSPITWYYNWSPYPVGRPSSFRDIEFVPLLHNLETLSGDLNQLRNLPQSSTHLLTFNEPDHDVSGGGSDISPPDAARAYVEQINPLSIQAGGRWQISHPSTTGTGAGLNWLRAFNASCYELDPVNGCRADFIATHFYGDFPALASWLGTLNEYYSGTTPNPLPIWITELALPQQSAQATEVMMNTTLPYLDGLGYVGRYSWFGIFRRENANAWTGDGVSLLDNSGDLTRLGAEYLTTENVTFRAGMSADDRDAASEGWRTRTSVYVIVTVVLGLTGLLRL</sequence>
<dbReference type="InterPro" id="IPR017853">
    <property type="entry name" value="GH"/>
</dbReference>
<dbReference type="Proteomes" id="UP001309876">
    <property type="component" value="Unassembled WGS sequence"/>
</dbReference>
<keyword evidence="1" id="KW-0732">Signal</keyword>